<keyword evidence="6" id="KW-1185">Reference proteome</keyword>
<gene>
    <name evidence="3" type="ORF">CURHAP_LOCUS19184</name>
    <name evidence="4" type="ORF">ORAREDHAP_LOCUS18995</name>
</gene>
<reference evidence="3 5" key="2">
    <citation type="submission" date="2020-05" db="EMBL/GenBank/DDBJ databases">
        <authorList>
            <person name="Campoy J."/>
            <person name="Schneeberger K."/>
            <person name="Spophaly S."/>
        </authorList>
    </citation>
    <scope>NUCLEOTIDE SEQUENCE [LARGE SCALE GENOMIC DNA]</scope>
    <source>
        <strain evidence="3">PruArmRojPasFocal</strain>
    </source>
</reference>
<dbReference type="EMBL" id="CAEKKB010000003">
    <property type="protein sequence ID" value="CAB4303039.1"/>
    <property type="molecule type" value="Genomic_DNA"/>
</dbReference>
<dbReference type="Pfam" id="PF13952">
    <property type="entry name" value="DUF4216"/>
    <property type="match status" value="1"/>
</dbReference>
<evidence type="ECO:0000313" key="4">
    <source>
        <dbReference type="EMBL" id="CAB4303039.1"/>
    </source>
</evidence>
<dbReference type="PANTHER" id="PTHR48258:SF3">
    <property type="entry name" value="FK506-BINDING PROTEIN 4-LIKE ISOFORM X1"/>
    <property type="match status" value="1"/>
</dbReference>
<proteinExistence type="predicted"/>
<accession>A0A6J5UBN9</accession>
<evidence type="ECO:0000259" key="2">
    <source>
        <dbReference type="Pfam" id="PF13960"/>
    </source>
</evidence>
<evidence type="ECO:0000259" key="1">
    <source>
        <dbReference type="Pfam" id="PF13952"/>
    </source>
</evidence>
<dbReference type="OrthoDB" id="1159787at2759"/>
<dbReference type="Proteomes" id="UP000507222">
    <property type="component" value="Unassembled WGS sequence"/>
</dbReference>
<evidence type="ECO:0000313" key="3">
    <source>
        <dbReference type="EMBL" id="CAB4272525.1"/>
    </source>
</evidence>
<evidence type="ECO:0008006" key="7">
    <source>
        <dbReference type="Google" id="ProtNLM"/>
    </source>
</evidence>
<dbReference type="Proteomes" id="UP000507245">
    <property type="component" value="Unassembled WGS sequence"/>
</dbReference>
<feature type="domain" description="DUF4218" evidence="2">
    <location>
        <begin position="1"/>
        <end position="77"/>
    </location>
</feature>
<dbReference type="PANTHER" id="PTHR48258">
    <property type="entry name" value="DUF4218 DOMAIN-CONTAINING PROTEIN-RELATED"/>
    <property type="match status" value="1"/>
</dbReference>
<dbReference type="InterPro" id="IPR025312">
    <property type="entry name" value="DUF4216"/>
</dbReference>
<protein>
    <recommendedName>
        <fullName evidence="7">DUF4218 domain-containing protein</fullName>
    </recommendedName>
</protein>
<feature type="domain" description="DUF4216" evidence="1">
    <location>
        <begin position="218"/>
        <end position="290"/>
    </location>
</feature>
<name>A0A6J5UBN9_PRUAR</name>
<sequence length="332" mass="38398">MIHLTCHLAWEAKVAGPVQFRWMYPMERYLHKLKTYVRNKAHPEGSIAEGVLGDECLIFCSRYLHRVETKFNKRDRNDDGGQPSYDASPLSIFSTPGRAFGKGVLREMSIELHKAATHYVLQNCDEAFPFVQEHKNVLIQSSVDNVEESHRLQFSNWISKRVTELYNDGKVSKQMLSLAQGPERRRDENKKTQNSGVMVKGENQIDDVPWYGTLVDIVELRYTEGNRVVLFNCDWYDMARKGTGYKIDRYGIITVNTTRKLNTQEPFVLASQATQVFYVKGVRNKIWSFVVETNPRNAYETTNDEIEPYQEAETQIQSMHAIQNDVEDNEID</sequence>
<reference evidence="6" key="1">
    <citation type="journal article" date="2020" name="Genome Biol.">
        <title>Gamete binning: chromosome-level and haplotype-resolved genome assembly enabled by high-throughput single-cell sequencing of gamete genomes.</title>
        <authorList>
            <person name="Campoy J.A."/>
            <person name="Sun H."/>
            <person name="Goel M."/>
            <person name="Jiao W.-B."/>
            <person name="Folz-Donahue K."/>
            <person name="Wang N."/>
            <person name="Rubio M."/>
            <person name="Liu C."/>
            <person name="Kukat C."/>
            <person name="Ruiz D."/>
            <person name="Huettel B."/>
            <person name="Schneeberger K."/>
        </authorList>
    </citation>
    <scope>NUCLEOTIDE SEQUENCE [LARGE SCALE GENOMIC DNA]</scope>
    <source>
        <strain evidence="6">cv. Rojo Pasion</strain>
    </source>
</reference>
<organism evidence="3 5">
    <name type="scientific">Prunus armeniaca</name>
    <name type="common">Apricot</name>
    <name type="synonym">Armeniaca vulgaris</name>
    <dbReference type="NCBI Taxonomy" id="36596"/>
    <lineage>
        <taxon>Eukaryota</taxon>
        <taxon>Viridiplantae</taxon>
        <taxon>Streptophyta</taxon>
        <taxon>Embryophyta</taxon>
        <taxon>Tracheophyta</taxon>
        <taxon>Spermatophyta</taxon>
        <taxon>Magnoliopsida</taxon>
        <taxon>eudicotyledons</taxon>
        <taxon>Gunneridae</taxon>
        <taxon>Pentapetalae</taxon>
        <taxon>rosids</taxon>
        <taxon>fabids</taxon>
        <taxon>Rosales</taxon>
        <taxon>Rosaceae</taxon>
        <taxon>Amygdaloideae</taxon>
        <taxon>Amygdaleae</taxon>
        <taxon>Prunus</taxon>
    </lineage>
</organism>
<dbReference type="AlphaFoldDB" id="A0A6J5UBN9"/>
<evidence type="ECO:0000313" key="6">
    <source>
        <dbReference type="Proteomes" id="UP000507245"/>
    </source>
</evidence>
<dbReference type="Pfam" id="PF13960">
    <property type="entry name" value="DUF4218"/>
    <property type="match status" value="1"/>
</dbReference>
<dbReference type="InterPro" id="IPR025452">
    <property type="entry name" value="DUF4218"/>
</dbReference>
<dbReference type="EMBL" id="CAEKDK010000003">
    <property type="protein sequence ID" value="CAB4272525.1"/>
    <property type="molecule type" value="Genomic_DNA"/>
</dbReference>
<evidence type="ECO:0000313" key="5">
    <source>
        <dbReference type="Proteomes" id="UP000507222"/>
    </source>
</evidence>